<keyword evidence="2" id="KW-0560">Oxidoreductase</keyword>
<sequence length="396" mass="43406">MRFQLHATAVLATAAGTLADAYSNSSSNSSPYLPALTTKTDALAALGLKNLASFEHDKSLNSTCTLETAVVRKEWSTLSNPERVEYTDAVNCLMKLPSRLDPAVVPGAKNRYDDFVAIHINQTLTIHGTANFLTWHRYFVWVYEEALRNECGYTGYQPYWNWGKYAFDPVNSPIFDGSAYSMGGNGEFEEHGCTEALPTLINCIPPGQGGGCVTTGPFANMSVNLGPISPTLDEPEVTPVAGFFDYNPRCLKRDVSVWVSSQWTTDDNSTSLLTENPDIYWFQTVMQGDFSTGFYGVHTGGHFTIGGDPGGDIFASPGDPAFWLHHGQIDRTYWIWQNQDLEARQNAVSGTITLNNNPPSRNGTLEDIIDLNVLADPITIGDAMSTLSGPFCYIYA</sequence>
<dbReference type="InterPro" id="IPR002227">
    <property type="entry name" value="Tyrosinase_Cu-bd"/>
</dbReference>
<reference evidence="6 7" key="1">
    <citation type="submission" date="2024-06" db="EMBL/GenBank/DDBJ databases">
        <title>Complete genome of Phlyctema vagabunda strain 19-DSS-EL-015.</title>
        <authorList>
            <person name="Fiorenzani C."/>
        </authorList>
    </citation>
    <scope>NUCLEOTIDE SEQUENCE [LARGE SCALE GENOMIC DNA]</scope>
    <source>
        <strain evidence="6 7">19-DSS-EL-015</strain>
    </source>
</reference>
<feature type="chain" id="PRO_5045557887" evidence="3">
    <location>
        <begin position="20"/>
        <end position="396"/>
    </location>
</feature>
<evidence type="ECO:0000256" key="1">
    <source>
        <dbReference type="ARBA" id="ARBA00022723"/>
    </source>
</evidence>
<dbReference type="SUPFAM" id="SSF48056">
    <property type="entry name" value="Di-copper centre-containing domain"/>
    <property type="match status" value="1"/>
</dbReference>
<keyword evidence="7" id="KW-1185">Reference proteome</keyword>
<keyword evidence="3" id="KW-0732">Signal</keyword>
<evidence type="ECO:0000256" key="2">
    <source>
        <dbReference type="ARBA" id="ARBA00023002"/>
    </source>
</evidence>
<evidence type="ECO:0000259" key="4">
    <source>
        <dbReference type="PROSITE" id="PS00497"/>
    </source>
</evidence>
<dbReference type="Proteomes" id="UP001629113">
    <property type="component" value="Unassembled WGS sequence"/>
</dbReference>
<dbReference type="InterPro" id="IPR050316">
    <property type="entry name" value="Tyrosinase/Hemocyanin"/>
</dbReference>
<feature type="domain" description="Tyrosinase copper-binding" evidence="4">
    <location>
        <begin position="127"/>
        <end position="144"/>
    </location>
</feature>
<dbReference type="InterPro" id="IPR008922">
    <property type="entry name" value="Di-copper_centre_dom_sf"/>
</dbReference>
<evidence type="ECO:0000256" key="3">
    <source>
        <dbReference type="SAM" id="SignalP"/>
    </source>
</evidence>
<dbReference type="PRINTS" id="PR00092">
    <property type="entry name" value="TYROSINASE"/>
</dbReference>
<gene>
    <name evidence="6" type="ORF">PVAG01_06411</name>
</gene>
<keyword evidence="1" id="KW-0479">Metal-binding</keyword>
<dbReference type="PANTHER" id="PTHR11474">
    <property type="entry name" value="TYROSINASE FAMILY MEMBER"/>
    <property type="match status" value="1"/>
</dbReference>
<feature type="domain" description="Tyrosinase copper-binding" evidence="5">
    <location>
        <begin position="319"/>
        <end position="330"/>
    </location>
</feature>
<name>A0ABR4PG57_9HELO</name>
<evidence type="ECO:0000313" key="6">
    <source>
        <dbReference type="EMBL" id="KAL3422255.1"/>
    </source>
</evidence>
<proteinExistence type="predicted"/>
<accession>A0ABR4PG57</accession>
<dbReference type="PANTHER" id="PTHR11474:SF125">
    <property type="entry name" value="N-ACETYL-6-HYDROXYTRYPTOPHAN OXIDASE IVOB-RELATED"/>
    <property type="match status" value="1"/>
</dbReference>
<comment type="caution">
    <text evidence="6">The sequence shown here is derived from an EMBL/GenBank/DDBJ whole genome shotgun (WGS) entry which is preliminary data.</text>
</comment>
<dbReference type="Pfam" id="PF00264">
    <property type="entry name" value="Tyrosinase"/>
    <property type="match status" value="1"/>
</dbReference>
<evidence type="ECO:0000259" key="5">
    <source>
        <dbReference type="PROSITE" id="PS00498"/>
    </source>
</evidence>
<feature type="signal peptide" evidence="3">
    <location>
        <begin position="1"/>
        <end position="19"/>
    </location>
</feature>
<dbReference type="Gene3D" id="1.10.1280.10">
    <property type="entry name" value="Di-copper center containing domain from catechol oxidase"/>
    <property type="match status" value="1"/>
</dbReference>
<dbReference type="PROSITE" id="PS00498">
    <property type="entry name" value="TYROSINASE_2"/>
    <property type="match status" value="1"/>
</dbReference>
<dbReference type="EMBL" id="JBFCZG010000005">
    <property type="protein sequence ID" value="KAL3422255.1"/>
    <property type="molecule type" value="Genomic_DNA"/>
</dbReference>
<organism evidence="6 7">
    <name type="scientific">Phlyctema vagabunda</name>
    <dbReference type="NCBI Taxonomy" id="108571"/>
    <lineage>
        <taxon>Eukaryota</taxon>
        <taxon>Fungi</taxon>
        <taxon>Dikarya</taxon>
        <taxon>Ascomycota</taxon>
        <taxon>Pezizomycotina</taxon>
        <taxon>Leotiomycetes</taxon>
        <taxon>Helotiales</taxon>
        <taxon>Dermateaceae</taxon>
        <taxon>Phlyctema</taxon>
    </lineage>
</organism>
<evidence type="ECO:0000313" key="7">
    <source>
        <dbReference type="Proteomes" id="UP001629113"/>
    </source>
</evidence>
<dbReference type="PROSITE" id="PS00497">
    <property type="entry name" value="TYROSINASE_1"/>
    <property type="match status" value="1"/>
</dbReference>
<protein>
    <submittedName>
        <fullName evidence="6">Tyrosinase central domain-containing protein</fullName>
    </submittedName>
</protein>